<organism evidence="5">
    <name type="scientific">Tetraselmis sp. GSL018</name>
    <dbReference type="NCBI Taxonomy" id="582737"/>
    <lineage>
        <taxon>Eukaryota</taxon>
        <taxon>Viridiplantae</taxon>
        <taxon>Chlorophyta</taxon>
        <taxon>core chlorophytes</taxon>
        <taxon>Chlorodendrophyceae</taxon>
        <taxon>Chlorodendrales</taxon>
        <taxon>Chlorodendraceae</taxon>
        <taxon>Tetraselmis</taxon>
    </lineage>
</organism>
<dbReference type="Gene3D" id="3.30.830.10">
    <property type="entry name" value="Metalloenzyme, LuxS/M16 peptidase-like"/>
    <property type="match status" value="2"/>
</dbReference>
<reference evidence="5" key="1">
    <citation type="submission" date="2014-05" db="EMBL/GenBank/DDBJ databases">
        <title>The transcriptome of the halophilic microalga Tetraselmis sp. GSL018 isolated from the Great Salt Lake, Utah.</title>
        <authorList>
            <person name="Jinkerson R.E."/>
            <person name="D'Adamo S."/>
            <person name="Posewitz M.C."/>
        </authorList>
    </citation>
    <scope>NUCLEOTIDE SEQUENCE</scope>
    <source>
        <strain evidence="5">GSL018</strain>
    </source>
</reference>
<dbReference type="InterPro" id="IPR050361">
    <property type="entry name" value="MPP/UQCRC_Complex"/>
</dbReference>
<name>A0A061R4Y7_9CHLO</name>
<feature type="domain" description="Peptidase M16 C-terminal" evidence="4">
    <location>
        <begin position="233"/>
        <end position="420"/>
    </location>
</feature>
<dbReference type="FunFam" id="3.30.830.10:FF:000008">
    <property type="entry name" value="Mitochondrial-processing peptidase subunit beta"/>
    <property type="match status" value="1"/>
</dbReference>
<dbReference type="Pfam" id="PF00675">
    <property type="entry name" value="Peptidase_M16"/>
    <property type="match status" value="1"/>
</dbReference>
<dbReference type="InterPro" id="IPR007863">
    <property type="entry name" value="Peptidase_M16_C"/>
</dbReference>
<proteinExistence type="inferred from homology"/>
<evidence type="ECO:0000256" key="1">
    <source>
        <dbReference type="ARBA" id="ARBA00002123"/>
    </source>
</evidence>
<dbReference type="PANTHER" id="PTHR11851">
    <property type="entry name" value="METALLOPROTEASE"/>
    <property type="match status" value="1"/>
</dbReference>
<dbReference type="InterPro" id="IPR011249">
    <property type="entry name" value="Metalloenz_LuxS/M16"/>
</dbReference>
<gene>
    <name evidence="5" type="primary">PMPCA</name>
    <name evidence="5" type="ORF">TSPGSL018_15720</name>
</gene>
<protein>
    <submittedName>
        <fullName evidence="5">Mitochondrial-processing peptidase subunit alpha</fullName>
    </submittedName>
</protein>
<dbReference type="AlphaFoldDB" id="A0A061R4Y7"/>
<dbReference type="EMBL" id="GBEZ01021148">
    <property type="protein sequence ID" value="JAC65581.1"/>
    <property type="molecule type" value="Transcribed_RNA"/>
</dbReference>
<dbReference type="GO" id="GO:0005739">
    <property type="term" value="C:mitochondrion"/>
    <property type="evidence" value="ECO:0007669"/>
    <property type="project" value="TreeGrafter"/>
</dbReference>
<evidence type="ECO:0000313" key="5">
    <source>
        <dbReference type="EMBL" id="JAC65581.1"/>
    </source>
</evidence>
<evidence type="ECO:0000259" key="4">
    <source>
        <dbReference type="Pfam" id="PF05193"/>
    </source>
</evidence>
<dbReference type="PANTHER" id="PTHR11851:SF49">
    <property type="entry name" value="MITOCHONDRIAL-PROCESSING PEPTIDASE SUBUNIT ALPHA"/>
    <property type="match status" value="1"/>
</dbReference>
<evidence type="ECO:0000259" key="3">
    <source>
        <dbReference type="Pfam" id="PF00675"/>
    </source>
</evidence>
<comment type="function">
    <text evidence="1">Substrate recognition and binding subunit of the essential mitochondrial processing protease (MPP), which cleaves the mitochondrial sequence off newly imported precursors proteins.</text>
</comment>
<sequence length="500" mass="53752">MIAKAFRNLSRASCAQIMGSTTLGVPATIQSARHIFGFFGAPEPSGPPLTEPLPDILAPSPAYLETGPPGTQLTTLSSGVRVATEATWGPTTALGVYVDAGSIYENETNAGVSHLLEQMAFKGTEHRTFFRVVRETEAFGGNVFASSSREQMGYNVDCVRTNTAEAVELLLDAVLKPKFQPWDLKAQADKIHAELMQLSKNPAFILQEGLHCTAYEGGLGRPLVLTPEALHRLTPEVMEEFVAEHFTGPRIVLSGSGVEHSELVSLAQDMLADIPRNPPSGKPVPKVPSRYVGGEFRHPALDSPQSTVVLAFEFAGGWKDVKGSVDVTVMQYLLGGGSSFSAGGPGKGMHSRLFRNILNGNPWITNCQALGSLFNETGLVGITCTFESAAVQHIVPALSEQLIAIAQGVPEDELERAKRAAASSVLMNLESKDVVCEDIGRQVLTYGHRKSAAEFVEAIRNVTVADLQRTMSKILKTPPTVAVHGNTRGVPRYDDICNMF</sequence>
<dbReference type="InterPro" id="IPR011765">
    <property type="entry name" value="Pept_M16_N"/>
</dbReference>
<evidence type="ECO:0000256" key="2">
    <source>
        <dbReference type="ARBA" id="ARBA00007261"/>
    </source>
</evidence>
<comment type="similarity">
    <text evidence="2">Belongs to the peptidase M16 family.</text>
</comment>
<feature type="domain" description="Peptidase M16 N-terminal" evidence="3">
    <location>
        <begin position="81"/>
        <end position="224"/>
    </location>
</feature>
<accession>A0A061R4Y7</accession>
<dbReference type="GO" id="GO:0046872">
    <property type="term" value="F:metal ion binding"/>
    <property type="evidence" value="ECO:0007669"/>
    <property type="project" value="InterPro"/>
</dbReference>
<dbReference type="SUPFAM" id="SSF63411">
    <property type="entry name" value="LuxS/MPP-like metallohydrolase"/>
    <property type="match status" value="2"/>
</dbReference>
<dbReference type="Pfam" id="PF05193">
    <property type="entry name" value="Peptidase_M16_C"/>
    <property type="match status" value="1"/>
</dbReference>